<feature type="chain" id="PRO_5046392809" description="Secreted protein" evidence="2">
    <location>
        <begin position="35"/>
        <end position="59"/>
    </location>
</feature>
<dbReference type="PROSITE" id="PS51318">
    <property type="entry name" value="TAT"/>
    <property type="match status" value="1"/>
</dbReference>
<evidence type="ECO:0000313" key="3">
    <source>
        <dbReference type="EMBL" id="MDT0446993.1"/>
    </source>
</evidence>
<dbReference type="InterPro" id="IPR006311">
    <property type="entry name" value="TAT_signal"/>
</dbReference>
<dbReference type="RefSeq" id="WP_143659474.1">
    <property type="nucleotide sequence ID" value="NZ_JAVREV010000024.1"/>
</dbReference>
<organism evidence="3 4">
    <name type="scientific">Streptomyces johnsoniae</name>
    <dbReference type="NCBI Taxonomy" id="3075532"/>
    <lineage>
        <taxon>Bacteria</taxon>
        <taxon>Bacillati</taxon>
        <taxon>Actinomycetota</taxon>
        <taxon>Actinomycetes</taxon>
        <taxon>Kitasatosporales</taxon>
        <taxon>Streptomycetaceae</taxon>
        <taxon>Streptomyces</taxon>
    </lineage>
</organism>
<evidence type="ECO:0008006" key="5">
    <source>
        <dbReference type="Google" id="ProtNLM"/>
    </source>
</evidence>
<keyword evidence="2" id="KW-0732">Signal</keyword>
<sequence>MDGHPHRPDRRPLICSAVAAGVLGLVWLLPSAHADGDDADGTSGVMPVEHTQPHVEPDQ</sequence>
<comment type="caution">
    <text evidence="3">The sequence shown here is derived from an EMBL/GenBank/DDBJ whole genome shotgun (WGS) entry which is preliminary data.</text>
</comment>
<proteinExistence type="predicted"/>
<accession>A0ABU2SDD5</accession>
<name>A0ABU2SDD5_9ACTN</name>
<evidence type="ECO:0000256" key="1">
    <source>
        <dbReference type="SAM" id="MobiDB-lite"/>
    </source>
</evidence>
<evidence type="ECO:0000313" key="4">
    <source>
        <dbReference type="Proteomes" id="UP001183615"/>
    </source>
</evidence>
<feature type="signal peptide" evidence="2">
    <location>
        <begin position="1"/>
        <end position="34"/>
    </location>
</feature>
<dbReference type="EMBL" id="JAVREV010000024">
    <property type="protein sequence ID" value="MDT0446993.1"/>
    <property type="molecule type" value="Genomic_DNA"/>
</dbReference>
<reference evidence="4" key="1">
    <citation type="submission" date="2023-07" db="EMBL/GenBank/DDBJ databases">
        <title>30 novel species of actinomycetes from the DSMZ collection.</title>
        <authorList>
            <person name="Nouioui I."/>
        </authorList>
    </citation>
    <scope>NUCLEOTIDE SEQUENCE [LARGE SCALE GENOMIC DNA]</scope>
    <source>
        <strain evidence="4">DSM 41886</strain>
    </source>
</reference>
<dbReference type="Proteomes" id="UP001183615">
    <property type="component" value="Unassembled WGS sequence"/>
</dbReference>
<evidence type="ECO:0000256" key="2">
    <source>
        <dbReference type="SAM" id="SignalP"/>
    </source>
</evidence>
<gene>
    <name evidence="3" type="ORF">RM779_31025</name>
</gene>
<feature type="region of interest" description="Disordered" evidence="1">
    <location>
        <begin position="32"/>
        <end position="59"/>
    </location>
</feature>
<keyword evidence="4" id="KW-1185">Reference proteome</keyword>
<protein>
    <recommendedName>
        <fullName evidence="5">Secreted protein</fullName>
    </recommendedName>
</protein>